<accession>A0ABD5XXH6</accession>
<organism evidence="2 3">
    <name type="scientific">Halobaculum litoreum</name>
    <dbReference type="NCBI Taxonomy" id="3031998"/>
    <lineage>
        <taxon>Archaea</taxon>
        <taxon>Methanobacteriati</taxon>
        <taxon>Methanobacteriota</taxon>
        <taxon>Stenosarchaea group</taxon>
        <taxon>Halobacteria</taxon>
        <taxon>Halobacteriales</taxon>
        <taxon>Haloferacaceae</taxon>
        <taxon>Halobaculum</taxon>
    </lineage>
</organism>
<name>A0ABD5XXH6_9EURY</name>
<evidence type="ECO:0000256" key="1">
    <source>
        <dbReference type="SAM" id="MobiDB-lite"/>
    </source>
</evidence>
<sequence>MCGADRRRPAGPGEREVDERDLRFAVAEVVYERRGSASSSARTPGAPRRRRGSTRPGSPRRSPASTTTPGACSATATPRWTPRTDWRRSTC</sequence>
<protein>
    <submittedName>
        <fullName evidence="2">Uncharacterized protein</fullName>
    </submittedName>
</protein>
<feature type="compositionally biased region" description="Basic and acidic residues" evidence="1">
    <location>
        <begin position="82"/>
        <end position="91"/>
    </location>
</feature>
<feature type="compositionally biased region" description="Low complexity" evidence="1">
    <location>
        <begin position="36"/>
        <end position="46"/>
    </location>
</feature>
<dbReference type="AlphaFoldDB" id="A0ABD5XXH6"/>
<gene>
    <name evidence="2" type="ORF">ACFQRB_20615</name>
</gene>
<dbReference type="Proteomes" id="UP001596368">
    <property type="component" value="Unassembled WGS sequence"/>
</dbReference>
<feature type="region of interest" description="Disordered" evidence="1">
    <location>
        <begin position="31"/>
        <end position="91"/>
    </location>
</feature>
<proteinExistence type="predicted"/>
<feature type="compositionally biased region" description="Low complexity" evidence="1">
    <location>
        <begin position="54"/>
        <end position="81"/>
    </location>
</feature>
<dbReference type="EMBL" id="JBHSZG010000009">
    <property type="protein sequence ID" value="MFC7138223.1"/>
    <property type="molecule type" value="Genomic_DNA"/>
</dbReference>
<reference evidence="2 3" key="1">
    <citation type="journal article" date="2019" name="Int. J. Syst. Evol. Microbiol.">
        <title>The Global Catalogue of Microorganisms (GCM) 10K type strain sequencing project: providing services to taxonomists for standard genome sequencing and annotation.</title>
        <authorList>
            <consortium name="The Broad Institute Genomics Platform"/>
            <consortium name="The Broad Institute Genome Sequencing Center for Infectious Disease"/>
            <person name="Wu L."/>
            <person name="Ma J."/>
        </authorList>
    </citation>
    <scope>NUCLEOTIDE SEQUENCE [LARGE SCALE GENOMIC DNA]</scope>
    <source>
        <strain evidence="2 3">DT92</strain>
    </source>
</reference>
<comment type="caution">
    <text evidence="2">The sequence shown here is derived from an EMBL/GenBank/DDBJ whole genome shotgun (WGS) entry which is preliminary data.</text>
</comment>
<evidence type="ECO:0000313" key="2">
    <source>
        <dbReference type="EMBL" id="MFC7138223.1"/>
    </source>
</evidence>
<evidence type="ECO:0000313" key="3">
    <source>
        <dbReference type="Proteomes" id="UP001596368"/>
    </source>
</evidence>
<keyword evidence="3" id="KW-1185">Reference proteome</keyword>